<evidence type="ECO:0000313" key="3">
    <source>
        <dbReference type="Proteomes" id="UP000763088"/>
    </source>
</evidence>
<gene>
    <name evidence="2" type="ORF">E7102_06185</name>
</gene>
<name>A0A928BRI6_XYLRU</name>
<dbReference type="Proteomes" id="UP000763088">
    <property type="component" value="Unassembled WGS sequence"/>
</dbReference>
<dbReference type="Pfam" id="PF12674">
    <property type="entry name" value="Zn_ribbon_2"/>
    <property type="match status" value="1"/>
</dbReference>
<dbReference type="EMBL" id="SUYD01000006">
    <property type="protein sequence ID" value="MBE6266040.1"/>
    <property type="molecule type" value="Genomic_DNA"/>
</dbReference>
<dbReference type="InterPro" id="IPR025868">
    <property type="entry name" value="Zn_ribbon_dom_put"/>
</dbReference>
<evidence type="ECO:0000313" key="2">
    <source>
        <dbReference type="EMBL" id="MBE6266040.1"/>
    </source>
</evidence>
<protein>
    <submittedName>
        <fullName evidence="2">Transcriptional regulator</fullName>
    </submittedName>
</protein>
<feature type="domain" description="Putative zinc ribbon" evidence="1">
    <location>
        <begin position="5"/>
        <end position="88"/>
    </location>
</feature>
<reference evidence="2" key="1">
    <citation type="submission" date="2019-04" db="EMBL/GenBank/DDBJ databases">
        <title>Evolution of Biomass-Degrading Anaerobic Consortia Revealed by Metagenomics.</title>
        <authorList>
            <person name="Peng X."/>
        </authorList>
    </citation>
    <scope>NUCLEOTIDE SEQUENCE</scope>
    <source>
        <strain evidence="2">SIG141</strain>
    </source>
</reference>
<proteinExistence type="predicted"/>
<comment type="caution">
    <text evidence="2">The sequence shown here is derived from an EMBL/GenBank/DDBJ whole genome shotgun (WGS) entry which is preliminary data.</text>
</comment>
<organism evidence="2 3">
    <name type="scientific">Xylanibacter ruminicola</name>
    <name type="common">Prevotella ruminicola</name>
    <dbReference type="NCBI Taxonomy" id="839"/>
    <lineage>
        <taxon>Bacteria</taxon>
        <taxon>Pseudomonadati</taxon>
        <taxon>Bacteroidota</taxon>
        <taxon>Bacteroidia</taxon>
        <taxon>Bacteroidales</taxon>
        <taxon>Prevotellaceae</taxon>
        <taxon>Xylanibacter</taxon>
    </lineage>
</organism>
<sequence length="93" mass="10922">MEQRFCQSCGMPLTDDVLGTNADGTKNQDYCMYCYKDGQFLQDCTMEEMIEHCAQFVGEVNKGLPQPITKEEYIGMMKTYFPQLKRWRQTLDR</sequence>
<accession>A0A928BRI6</accession>
<dbReference type="AlphaFoldDB" id="A0A928BRI6"/>
<evidence type="ECO:0000259" key="1">
    <source>
        <dbReference type="Pfam" id="PF12674"/>
    </source>
</evidence>